<dbReference type="InterPro" id="IPR036396">
    <property type="entry name" value="Cyt_P450_sf"/>
</dbReference>
<dbReference type="InterPro" id="IPR000873">
    <property type="entry name" value="AMP-dep_synth/lig_dom"/>
</dbReference>
<dbReference type="GO" id="GO:0016705">
    <property type="term" value="F:oxidoreductase activity, acting on paired donors, with incorporation or reduction of molecular oxygen"/>
    <property type="evidence" value="ECO:0007669"/>
    <property type="project" value="InterPro"/>
</dbReference>
<comment type="similarity">
    <text evidence="1">Belongs to the ATP-dependent AMP-binding enzyme family.</text>
</comment>
<feature type="domain" description="AMP-dependent synthetase/ligase" evidence="3">
    <location>
        <begin position="8"/>
        <end position="101"/>
    </location>
</feature>
<evidence type="ECO:0000313" key="5">
    <source>
        <dbReference type="Proteomes" id="UP000246005"/>
    </source>
</evidence>
<dbReference type="Gene3D" id="3.40.50.12780">
    <property type="entry name" value="N-terminal domain of ligase-like"/>
    <property type="match status" value="1"/>
</dbReference>
<dbReference type="SUPFAM" id="SSF56801">
    <property type="entry name" value="Acetyl-CoA synthetase-like"/>
    <property type="match status" value="1"/>
</dbReference>
<feature type="compositionally biased region" description="Low complexity" evidence="2">
    <location>
        <begin position="194"/>
        <end position="218"/>
    </location>
</feature>
<accession>A0A316HKZ7</accession>
<protein>
    <submittedName>
        <fullName evidence="4">AMP-binding enzyme</fullName>
    </submittedName>
</protein>
<dbReference type="GO" id="GO:0004497">
    <property type="term" value="F:monooxygenase activity"/>
    <property type="evidence" value="ECO:0007669"/>
    <property type="project" value="InterPro"/>
</dbReference>
<dbReference type="SUPFAM" id="SSF48264">
    <property type="entry name" value="Cytochrome P450"/>
    <property type="match status" value="1"/>
</dbReference>
<evidence type="ECO:0000256" key="2">
    <source>
        <dbReference type="SAM" id="MobiDB-lite"/>
    </source>
</evidence>
<evidence type="ECO:0000313" key="4">
    <source>
        <dbReference type="EMBL" id="PWK81012.1"/>
    </source>
</evidence>
<dbReference type="GO" id="GO:0005506">
    <property type="term" value="F:iron ion binding"/>
    <property type="evidence" value="ECO:0007669"/>
    <property type="project" value="InterPro"/>
</dbReference>
<gene>
    <name evidence="4" type="ORF">C8D88_12062</name>
</gene>
<name>A0A316HKZ7_9PSEU</name>
<dbReference type="InterPro" id="IPR042099">
    <property type="entry name" value="ANL_N_sf"/>
</dbReference>
<organism evidence="4 5">
    <name type="scientific">Lentzea atacamensis</name>
    <dbReference type="NCBI Taxonomy" id="531938"/>
    <lineage>
        <taxon>Bacteria</taxon>
        <taxon>Bacillati</taxon>
        <taxon>Actinomycetota</taxon>
        <taxon>Actinomycetes</taxon>
        <taxon>Pseudonocardiales</taxon>
        <taxon>Pseudonocardiaceae</taxon>
        <taxon>Lentzea</taxon>
    </lineage>
</organism>
<dbReference type="AlphaFoldDB" id="A0A316HKZ7"/>
<evidence type="ECO:0000256" key="1">
    <source>
        <dbReference type="ARBA" id="ARBA00006432"/>
    </source>
</evidence>
<proteinExistence type="inferred from homology"/>
<reference evidence="4 5" key="1">
    <citation type="submission" date="2018-05" db="EMBL/GenBank/DDBJ databases">
        <title>Genomic Encyclopedia of Type Strains, Phase IV (KMG-IV): sequencing the most valuable type-strain genomes for metagenomic binning, comparative biology and taxonomic classification.</title>
        <authorList>
            <person name="Goeker M."/>
        </authorList>
    </citation>
    <scope>NUCLEOTIDE SEQUENCE [LARGE SCALE GENOMIC DNA]</scope>
    <source>
        <strain evidence="4 5">DSM 45480</strain>
    </source>
</reference>
<dbReference type="Pfam" id="PF00501">
    <property type="entry name" value="AMP-binding"/>
    <property type="match status" value="1"/>
</dbReference>
<dbReference type="PANTHER" id="PTHR22754">
    <property type="entry name" value="DISCO-INTERACTING PROTEIN 2 DIP2 -RELATED"/>
    <property type="match status" value="1"/>
</dbReference>
<comment type="caution">
    <text evidence="4">The sequence shown here is derived from an EMBL/GenBank/DDBJ whole genome shotgun (WGS) entry which is preliminary data.</text>
</comment>
<dbReference type="PANTHER" id="PTHR22754:SF32">
    <property type="entry name" value="DISCO-INTERACTING PROTEIN 2"/>
    <property type="match status" value="1"/>
</dbReference>
<sequence>MFVDEHGRDEETITAAALGEAAAAIGGALRGWGFQPGDRALLVHPPGADFVRALLGCLAAGVVPVPVYPPNPVRLGHDLAGFRSIVDSCRPRAVLTNSAYDRARTVGAVTGFFDRSNRSGRACARLDSSLPFSNRPSHTRLRKLMNRSFTPRAMAHRRYVVEETCRELLDGFTGGDSMTEVACPFPARSRCSARPTATRPSTPTPTLSTSPGSRRSRT</sequence>
<evidence type="ECO:0000259" key="3">
    <source>
        <dbReference type="Pfam" id="PF00501"/>
    </source>
</evidence>
<dbReference type="EMBL" id="QGHB01000020">
    <property type="protein sequence ID" value="PWK81012.1"/>
    <property type="molecule type" value="Genomic_DNA"/>
</dbReference>
<dbReference type="GO" id="GO:0020037">
    <property type="term" value="F:heme binding"/>
    <property type="evidence" value="ECO:0007669"/>
    <property type="project" value="InterPro"/>
</dbReference>
<feature type="region of interest" description="Disordered" evidence="2">
    <location>
        <begin position="189"/>
        <end position="218"/>
    </location>
</feature>
<dbReference type="Proteomes" id="UP000246005">
    <property type="component" value="Unassembled WGS sequence"/>
</dbReference>